<dbReference type="PROSITE" id="PS00028">
    <property type="entry name" value="ZINC_FINGER_C2H2_1"/>
    <property type="match status" value="14"/>
</dbReference>
<dbReference type="GO" id="GO:0008270">
    <property type="term" value="F:zinc ion binding"/>
    <property type="evidence" value="ECO:0007669"/>
    <property type="project" value="UniProtKB-KW"/>
</dbReference>
<feature type="domain" description="C2H2-type" evidence="14">
    <location>
        <begin position="789"/>
        <end position="816"/>
    </location>
</feature>
<feature type="domain" description="C2H2-type" evidence="14">
    <location>
        <begin position="704"/>
        <end position="731"/>
    </location>
</feature>
<evidence type="ECO:0000256" key="6">
    <source>
        <dbReference type="ARBA" id="ARBA00022771"/>
    </source>
</evidence>
<evidence type="ECO:0000256" key="4">
    <source>
        <dbReference type="ARBA" id="ARBA00022723"/>
    </source>
</evidence>
<keyword evidence="5" id="KW-0677">Repeat</keyword>
<accession>A0A913XII1</accession>
<feature type="domain" description="C2H2-type" evidence="14">
    <location>
        <begin position="276"/>
        <end position="303"/>
    </location>
</feature>
<organism evidence="15 16">
    <name type="scientific">Exaiptasia diaphana</name>
    <name type="common">Tropical sea anemone</name>
    <name type="synonym">Aiptasia pulchella</name>
    <dbReference type="NCBI Taxonomy" id="2652724"/>
    <lineage>
        <taxon>Eukaryota</taxon>
        <taxon>Metazoa</taxon>
        <taxon>Cnidaria</taxon>
        <taxon>Anthozoa</taxon>
        <taxon>Hexacorallia</taxon>
        <taxon>Actiniaria</taxon>
        <taxon>Aiptasiidae</taxon>
        <taxon>Exaiptasia</taxon>
    </lineage>
</organism>
<keyword evidence="4" id="KW-0479">Metal-binding</keyword>
<dbReference type="EnsemblMetazoa" id="XM_021049680.2">
    <property type="protein sequence ID" value="XP_020905339.1"/>
    <property type="gene ID" value="LOC110243558"/>
</dbReference>
<dbReference type="InterPro" id="IPR036236">
    <property type="entry name" value="Znf_C2H2_sf"/>
</dbReference>
<dbReference type="PROSITE" id="PS50157">
    <property type="entry name" value="ZINC_FINGER_C2H2_2"/>
    <property type="match status" value="14"/>
</dbReference>
<feature type="region of interest" description="Disordered" evidence="13">
    <location>
        <begin position="104"/>
        <end position="127"/>
    </location>
</feature>
<feature type="domain" description="C2H2-type" evidence="14">
    <location>
        <begin position="760"/>
        <end position="788"/>
    </location>
</feature>
<feature type="domain" description="C2H2-type" evidence="14">
    <location>
        <begin position="546"/>
        <end position="574"/>
    </location>
</feature>
<evidence type="ECO:0000256" key="12">
    <source>
        <dbReference type="PROSITE-ProRule" id="PRU00042"/>
    </source>
</evidence>
<feature type="domain" description="C2H2-type" evidence="14">
    <location>
        <begin position="192"/>
        <end position="219"/>
    </location>
</feature>
<dbReference type="FunFam" id="3.30.160.60:FF:000065">
    <property type="entry name" value="B-cell CLL/lymphoma 6, member B"/>
    <property type="match status" value="1"/>
</dbReference>
<feature type="domain" description="C2H2-type" evidence="14">
    <location>
        <begin position="248"/>
        <end position="275"/>
    </location>
</feature>
<dbReference type="GO" id="GO:0003677">
    <property type="term" value="F:DNA binding"/>
    <property type="evidence" value="ECO:0007669"/>
    <property type="project" value="UniProtKB-KW"/>
</dbReference>
<dbReference type="RefSeq" id="XP_020905339.1">
    <property type="nucleotide sequence ID" value="XM_021049680.2"/>
</dbReference>
<evidence type="ECO:0000313" key="15">
    <source>
        <dbReference type="EnsemblMetazoa" id="XP_020905339.1"/>
    </source>
</evidence>
<dbReference type="SMART" id="SM00355">
    <property type="entry name" value="ZnF_C2H2"/>
    <property type="match status" value="14"/>
</dbReference>
<dbReference type="OrthoDB" id="6077919at2759"/>
<dbReference type="SUPFAM" id="SSF57667">
    <property type="entry name" value="beta-beta-alpha zinc fingers"/>
    <property type="match status" value="7"/>
</dbReference>
<evidence type="ECO:0000256" key="11">
    <source>
        <dbReference type="ARBA" id="ARBA00023242"/>
    </source>
</evidence>
<feature type="domain" description="C2H2-type" evidence="14">
    <location>
        <begin position="732"/>
        <end position="759"/>
    </location>
</feature>
<dbReference type="Gene3D" id="3.30.160.60">
    <property type="entry name" value="Classic Zinc Finger"/>
    <property type="match status" value="14"/>
</dbReference>
<dbReference type="FunFam" id="3.30.160.60:FF:002343">
    <property type="entry name" value="Zinc finger protein 33A"/>
    <property type="match status" value="3"/>
</dbReference>
<evidence type="ECO:0000256" key="2">
    <source>
        <dbReference type="ARBA" id="ARBA00004123"/>
    </source>
</evidence>
<dbReference type="GO" id="GO:0005634">
    <property type="term" value="C:nucleus"/>
    <property type="evidence" value="ECO:0007669"/>
    <property type="project" value="UniProtKB-SubCell"/>
</dbReference>
<dbReference type="FunFam" id="3.30.160.60:FF:000446">
    <property type="entry name" value="Zinc finger protein"/>
    <property type="match status" value="1"/>
</dbReference>
<dbReference type="KEGG" id="epa:110243558"/>
<feature type="domain" description="C2H2-type" evidence="14">
    <location>
        <begin position="164"/>
        <end position="191"/>
    </location>
</feature>
<sequence>MDSDVIQYKCLSGRTLFIYNKKTGELIWPTNIQDSTGQGSVISTMLGEPVLCKEYCTTGTQTDDTGCDKGCTSMYINVSSTESSKEIPTQQKPDVVEKVKDHSDVEFASHEDHGSEDEEREEPERRDIGEMVTLNIVGESDCNNSDLDNVETTDNFAQGKTNGFKCGQCKETFICKSHLQNHLKVHSEERLFECSYCQRKFRGKKTLKGHLRTHTGEKTFECSHCQKKFRRKETLKDHLRTHTGEKPFECSYCKNKFRHKKTLNEHLRTHTGEKPFECSYCKIIFRHLKTLKDHIRTHTGEKPFECSHCKKKFAQNKYLKVHLKIHTRLPNNRFQAKMETNWIQYKCRSGQTLLVYNKKTGQFKWPSDKSLSGENSTTVMLGEPVFTKELCTTATQTDDVGCINGCTSMYISTSHLSADMGLVTRSHMENGNRFNKDSVEATRHIQTFHNYTIPTQTDDKAISESILYNKETSQEMPDVVDEVANTLDIESGIDNGRINAITIDMDKMINCYEESDGKIFNNDVDNNVTSIQSCQEQLQDQSVKHFKCDRCGVTFISNSLLEDHIARMHPKEKSFECSYCKKKLRSKKNLKKHLRIFHLTVPTQTGENPGYTSSDYSQHNIETITHYALKQLQEHGVKRFKCSHCEDAFICNSLLENHVARMHSKEKPFECPNCKHKFVSKKNLKKHVKSFHHTTPTQVEENLLECSYCKKKLKTKKYLEDHIRTHTGEKPFECTYCQKKFARDHVLKDHLRIHTGEKPFECFLCKKKYRHKITLKDHLKTTHSGERPFECSYCKKKFALKKFLNVHIKQHVRKSVQEADKKI</sequence>
<evidence type="ECO:0000256" key="5">
    <source>
        <dbReference type="ARBA" id="ARBA00022737"/>
    </source>
</evidence>
<dbReference type="InterPro" id="IPR013087">
    <property type="entry name" value="Znf_C2H2_type"/>
</dbReference>
<feature type="domain" description="C2H2-type" evidence="14">
    <location>
        <begin position="220"/>
        <end position="247"/>
    </location>
</feature>
<evidence type="ECO:0000259" key="14">
    <source>
        <dbReference type="PROSITE" id="PS50157"/>
    </source>
</evidence>
<dbReference type="Proteomes" id="UP000887567">
    <property type="component" value="Unplaced"/>
</dbReference>
<keyword evidence="7" id="KW-0862">Zinc</keyword>
<comment type="function">
    <text evidence="1">May be involved in transcriptional regulation.</text>
</comment>
<feature type="domain" description="C2H2-type" evidence="14">
    <location>
        <begin position="640"/>
        <end position="668"/>
    </location>
</feature>
<comment type="subcellular location">
    <subcellularLocation>
        <location evidence="2">Nucleus</location>
    </subcellularLocation>
</comment>
<dbReference type="FunFam" id="3.30.160.60:FF:001480">
    <property type="entry name" value="Si:cabz01071911.3"/>
    <property type="match status" value="1"/>
</dbReference>
<comment type="similarity">
    <text evidence="3">Belongs to the krueppel C2H2-type zinc-finger protein family.</text>
</comment>
<dbReference type="AlphaFoldDB" id="A0A913XII1"/>
<reference evidence="15" key="1">
    <citation type="submission" date="2022-11" db="UniProtKB">
        <authorList>
            <consortium name="EnsemblMetazoa"/>
        </authorList>
    </citation>
    <scope>IDENTIFICATION</scope>
</reference>
<dbReference type="FunFam" id="3.30.160.60:FF:000097">
    <property type="entry name" value="Zinc finger protein"/>
    <property type="match status" value="1"/>
</dbReference>
<evidence type="ECO:0000256" key="7">
    <source>
        <dbReference type="ARBA" id="ARBA00022833"/>
    </source>
</evidence>
<evidence type="ECO:0000256" key="13">
    <source>
        <dbReference type="SAM" id="MobiDB-lite"/>
    </source>
</evidence>
<evidence type="ECO:0000256" key="8">
    <source>
        <dbReference type="ARBA" id="ARBA00023015"/>
    </source>
</evidence>
<evidence type="ECO:0000256" key="3">
    <source>
        <dbReference type="ARBA" id="ARBA00006991"/>
    </source>
</evidence>
<feature type="compositionally biased region" description="Basic and acidic residues" evidence="13">
    <location>
        <begin position="104"/>
        <end position="113"/>
    </location>
</feature>
<evidence type="ECO:0000256" key="1">
    <source>
        <dbReference type="ARBA" id="ARBA00003767"/>
    </source>
</evidence>
<keyword evidence="11" id="KW-0539">Nucleus</keyword>
<keyword evidence="9" id="KW-0238">DNA-binding</keyword>
<feature type="domain" description="C2H2-type" evidence="14">
    <location>
        <begin position="575"/>
        <end position="609"/>
    </location>
</feature>
<dbReference type="GeneID" id="110243558"/>
<dbReference type="InterPro" id="IPR050826">
    <property type="entry name" value="Krueppel_C2H2_ZnFinger"/>
</dbReference>
<feature type="domain" description="C2H2-type" evidence="14">
    <location>
        <begin position="304"/>
        <end position="327"/>
    </location>
</feature>
<keyword evidence="8" id="KW-0805">Transcription regulation</keyword>
<evidence type="ECO:0000256" key="9">
    <source>
        <dbReference type="ARBA" id="ARBA00023125"/>
    </source>
</evidence>
<evidence type="ECO:0000256" key="10">
    <source>
        <dbReference type="ARBA" id="ARBA00023163"/>
    </source>
</evidence>
<keyword evidence="10" id="KW-0804">Transcription</keyword>
<dbReference type="PANTHER" id="PTHR24377">
    <property type="entry name" value="IP01015P-RELATED"/>
    <property type="match status" value="1"/>
</dbReference>
<name>A0A913XII1_EXADI</name>
<keyword evidence="6 12" id="KW-0863">Zinc-finger</keyword>
<dbReference type="Pfam" id="PF00096">
    <property type="entry name" value="zf-C2H2"/>
    <property type="match status" value="9"/>
</dbReference>
<protein>
    <recommendedName>
        <fullName evidence="14">C2H2-type domain-containing protein</fullName>
    </recommendedName>
</protein>
<proteinExistence type="inferred from homology"/>
<evidence type="ECO:0000313" key="16">
    <source>
        <dbReference type="Proteomes" id="UP000887567"/>
    </source>
</evidence>
<keyword evidence="16" id="KW-1185">Reference proteome</keyword>
<feature type="domain" description="C2H2-type" evidence="14">
    <location>
        <begin position="669"/>
        <end position="698"/>
    </location>
</feature>